<feature type="domain" description="HAMP" evidence="7">
    <location>
        <begin position="207"/>
        <end position="260"/>
    </location>
</feature>
<keyword evidence="9" id="KW-0808">Transferase</keyword>
<dbReference type="Proteomes" id="UP000076063">
    <property type="component" value="Unassembled WGS sequence"/>
</dbReference>
<keyword evidence="6" id="KW-1133">Transmembrane helix</keyword>
<dbReference type="PROSITE" id="PS50885">
    <property type="entry name" value="HAMP"/>
    <property type="match status" value="1"/>
</dbReference>
<keyword evidence="6" id="KW-0472">Membrane</keyword>
<dbReference type="InterPro" id="IPR043128">
    <property type="entry name" value="Rev_trsase/Diguanyl_cyclase"/>
</dbReference>
<dbReference type="CDD" id="cd01949">
    <property type="entry name" value="GGDEF"/>
    <property type="match status" value="1"/>
</dbReference>
<dbReference type="GO" id="GO:0005886">
    <property type="term" value="C:plasma membrane"/>
    <property type="evidence" value="ECO:0007669"/>
    <property type="project" value="TreeGrafter"/>
</dbReference>
<dbReference type="FunFam" id="3.30.70.270:FF:000001">
    <property type="entry name" value="Diguanylate cyclase domain protein"/>
    <property type="match status" value="1"/>
</dbReference>
<comment type="pathway">
    <text evidence="2">Purine metabolism; 3',5'-cyclic di-GMP biosynthesis.</text>
</comment>
<keyword evidence="4" id="KW-0547">Nucleotide-binding</keyword>
<dbReference type="GO" id="GO:0052621">
    <property type="term" value="F:diguanylate cyclase activity"/>
    <property type="evidence" value="ECO:0007669"/>
    <property type="project" value="UniProtKB-EC"/>
</dbReference>
<dbReference type="Pfam" id="PF00990">
    <property type="entry name" value="GGDEF"/>
    <property type="match status" value="1"/>
</dbReference>
<name>A0A822WSY3_9ENTR</name>
<evidence type="ECO:0000313" key="10">
    <source>
        <dbReference type="Proteomes" id="UP000076063"/>
    </source>
</evidence>
<evidence type="ECO:0000256" key="6">
    <source>
        <dbReference type="SAM" id="Phobius"/>
    </source>
</evidence>
<evidence type="ECO:0000256" key="1">
    <source>
        <dbReference type="ARBA" id="ARBA00001946"/>
    </source>
</evidence>
<evidence type="ECO:0000313" key="9">
    <source>
        <dbReference type="EMBL" id="CZX87946.1"/>
    </source>
</evidence>
<dbReference type="AlphaFoldDB" id="A0A822WSY3"/>
<dbReference type="PANTHER" id="PTHR45138">
    <property type="entry name" value="REGULATORY COMPONENTS OF SENSORY TRANSDUCTION SYSTEM"/>
    <property type="match status" value="1"/>
</dbReference>
<dbReference type="EC" id="2.7.7.65" evidence="3"/>
<dbReference type="InterPro" id="IPR029787">
    <property type="entry name" value="Nucleotide_cyclase"/>
</dbReference>
<accession>A0A822WSY3</accession>
<dbReference type="SUPFAM" id="SSF158472">
    <property type="entry name" value="HAMP domain-like"/>
    <property type="match status" value="1"/>
</dbReference>
<dbReference type="GO" id="GO:1902201">
    <property type="term" value="P:negative regulation of bacterial-type flagellum-dependent cell motility"/>
    <property type="evidence" value="ECO:0007669"/>
    <property type="project" value="TreeGrafter"/>
</dbReference>
<keyword evidence="6" id="KW-0812">Transmembrane</keyword>
<dbReference type="RefSeq" id="WP_063155381.1">
    <property type="nucleotide sequence ID" value="NZ_CP039452.1"/>
</dbReference>
<gene>
    <name evidence="9" type="primary">dosC</name>
    <name evidence="9" type="ORF">SAMEA2273372_03475</name>
</gene>
<dbReference type="InterPro" id="IPR050469">
    <property type="entry name" value="Diguanylate_Cyclase"/>
</dbReference>
<keyword evidence="4" id="KW-0342">GTP-binding</keyword>
<comment type="caution">
    <text evidence="9">The sequence shown here is derived from an EMBL/GenBank/DDBJ whole genome shotgun (WGS) entry which is preliminary data.</text>
</comment>
<evidence type="ECO:0000256" key="2">
    <source>
        <dbReference type="ARBA" id="ARBA00004665"/>
    </source>
</evidence>
<dbReference type="Pfam" id="PF00672">
    <property type="entry name" value="HAMP"/>
    <property type="match status" value="1"/>
</dbReference>
<dbReference type="NCBIfam" id="TIGR00254">
    <property type="entry name" value="GGDEF"/>
    <property type="match status" value="1"/>
</dbReference>
<proteinExistence type="predicted"/>
<dbReference type="CDD" id="cd06225">
    <property type="entry name" value="HAMP"/>
    <property type="match status" value="1"/>
</dbReference>
<evidence type="ECO:0000259" key="8">
    <source>
        <dbReference type="PROSITE" id="PS50887"/>
    </source>
</evidence>
<reference evidence="9 10" key="1">
    <citation type="submission" date="2016-03" db="EMBL/GenBank/DDBJ databases">
        <authorList>
            <consortium name="Pathogen Informatics"/>
        </authorList>
    </citation>
    <scope>NUCLEOTIDE SEQUENCE [LARGE SCALE GENOMIC DNA]</scope>
    <source>
        <strain evidence="10">e1527</strain>
    </source>
</reference>
<evidence type="ECO:0000256" key="3">
    <source>
        <dbReference type="ARBA" id="ARBA00012528"/>
    </source>
</evidence>
<evidence type="ECO:0000259" key="7">
    <source>
        <dbReference type="PROSITE" id="PS50885"/>
    </source>
</evidence>
<dbReference type="SUPFAM" id="SSF55781">
    <property type="entry name" value="GAF domain-like"/>
    <property type="match status" value="1"/>
</dbReference>
<dbReference type="InterPro" id="IPR003660">
    <property type="entry name" value="HAMP_dom"/>
</dbReference>
<dbReference type="GO" id="GO:0007165">
    <property type="term" value="P:signal transduction"/>
    <property type="evidence" value="ECO:0007669"/>
    <property type="project" value="InterPro"/>
</dbReference>
<dbReference type="InterPro" id="IPR000160">
    <property type="entry name" value="GGDEF_dom"/>
</dbReference>
<evidence type="ECO:0000256" key="5">
    <source>
        <dbReference type="ARBA" id="ARBA00034247"/>
    </source>
</evidence>
<dbReference type="PROSITE" id="PS50887">
    <property type="entry name" value="GGDEF"/>
    <property type="match status" value="1"/>
</dbReference>
<feature type="domain" description="GGDEF" evidence="8">
    <location>
        <begin position="457"/>
        <end position="590"/>
    </location>
</feature>
<dbReference type="GO" id="GO:0043709">
    <property type="term" value="P:cell adhesion involved in single-species biofilm formation"/>
    <property type="evidence" value="ECO:0007669"/>
    <property type="project" value="TreeGrafter"/>
</dbReference>
<dbReference type="SMART" id="SM00267">
    <property type="entry name" value="GGDEF"/>
    <property type="match status" value="1"/>
</dbReference>
<comment type="cofactor">
    <cofactor evidence="1">
        <name>Mg(2+)</name>
        <dbReference type="ChEBI" id="CHEBI:18420"/>
    </cofactor>
</comment>
<dbReference type="SUPFAM" id="SSF55073">
    <property type="entry name" value="Nucleotide cyclase"/>
    <property type="match status" value="1"/>
</dbReference>
<dbReference type="SMART" id="SM00304">
    <property type="entry name" value="HAMP"/>
    <property type="match status" value="1"/>
</dbReference>
<dbReference type="Gene3D" id="3.30.70.270">
    <property type="match status" value="1"/>
</dbReference>
<feature type="transmembrane region" description="Helical" evidence="6">
    <location>
        <begin position="6"/>
        <end position="28"/>
    </location>
</feature>
<feature type="transmembrane region" description="Helical" evidence="6">
    <location>
        <begin position="188"/>
        <end position="205"/>
    </location>
</feature>
<dbReference type="Gene3D" id="6.10.340.10">
    <property type="match status" value="1"/>
</dbReference>
<keyword evidence="9" id="KW-0548">Nucleotidyltransferase</keyword>
<sequence>MRIATITNWAYGATVCLTIASGIIMLMASGADTAERQAIELRQNFDELTENIETDAWKQSDLARLYVIKKNPQILDEYNASEKKLKSIELKLEKLQDTGASDDELALLHDGLKIIDALQDEQQEALTSAARGEDAQAVALLYGMPYEQELERAQTQIDRFRQILDKRVIASVREATKKSKALRTASEVMVGLTALLFLFVLGFILKRRVLRPVVRLSDVVHRLASQDFAVETPNFNQIDEIGDMAQAIRIFRENGLARQRLEKERDADWAIRELLARMTQRLQGCENFDDVINVAELFAPNIAPGIAGRLYVFDRDPWQMRCVAQWLSPADDEATFHPDACWAVRRGQSHPPVNGEPDVACYHLPESQAESALCVPLIAQGEAIGLLSFQNITPENAPARAYLELMAEALGLALANQRLRDALLEKALFDPLTGLRNRHHLEDTLHTQMTQAMRNGEPLSCMMIDIDHFKSINDRFGHEAGDQVIKNVATIVQRAAHDGGLAFRYGGEEFLVLLPGAGEAEAHACAQKIYNGVHTLSLRYGLTEIGPVDVSIGIASYPEHAQSDNLLRAADVALYRAKELGRSRIVSFGMLEAG</sequence>
<comment type="catalytic activity">
    <reaction evidence="5">
        <text>2 GTP = 3',3'-c-di-GMP + 2 diphosphate</text>
        <dbReference type="Rhea" id="RHEA:24898"/>
        <dbReference type="ChEBI" id="CHEBI:33019"/>
        <dbReference type="ChEBI" id="CHEBI:37565"/>
        <dbReference type="ChEBI" id="CHEBI:58805"/>
        <dbReference type="EC" id="2.7.7.65"/>
    </reaction>
</comment>
<dbReference type="Gene3D" id="3.30.450.40">
    <property type="match status" value="1"/>
</dbReference>
<dbReference type="PANTHER" id="PTHR45138:SF9">
    <property type="entry name" value="DIGUANYLATE CYCLASE DGCM-RELATED"/>
    <property type="match status" value="1"/>
</dbReference>
<dbReference type="GO" id="GO:0005525">
    <property type="term" value="F:GTP binding"/>
    <property type="evidence" value="ECO:0007669"/>
    <property type="project" value="UniProtKB-KW"/>
</dbReference>
<evidence type="ECO:0000256" key="4">
    <source>
        <dbReference type="ARBA" id="ARBA00023134"/>
    </source>
</evidence>
<dbReference type="InterPro" id="IPR029016">
    <property type="entry name" value="GAF-like_dom_sf"/>
</dbReference>
<protein>
    <recommendedName>
        <fullName evidence="3">diguanylate cyclase</fullName>
        <ecNumber evidence="3">2.7.7.65</ecNumber>
    </recommendedName>
</protein>
<dbReference type="EMBL" id="FJZI01000008">
    <property type="protein sequence ID" value="CZX87946.1"/>
    <property type="molecule type" value="Genomic_DNA"/>
</dbReference>
<organism evidence="9 10">
    <name type="scientific">Enterobacter bugandensis</name>
    <dbReference type="NCBI Taxonomy" id="881260"/>
    <lineage>
        <taxon>Bacteria</taxon>
        <taxon>Pseudomonadati</taxon>
        <taxon>Pseudomonadota</taxon>
        <taxon>Gammaproteobacteria</taxon>
        <taxon>Enterobacterales</taxon>
        <taxon>Enterobacteriaceae</taxon>
        <taxon>Enterobacter</taxon>
    </lineage>
</organism>